<organism evidence="4 5">
    <name type="scientific">Phytophthora rubi</name>
    <dbReference type="NCBI Taxonomy" id="129364"/>
    <lineage>
        <taxon>Eukaryota</taxon>
        <taxon>Sar</taxon>
        <taxon>Stramenopiles</taxon>
        <taxon>Oomycota</taxon>
        <taxon>Peronosporomycetes</taxon>
        <taxon>Peronosporales</taxon>
        <taxon>Peronosporaceae</taxon>
        <taxon>Phytophthora</taxon>
    </lineage>
</organism>
<sequence length="578" mass="62552">MTEVARLEPRRLQGLIGSIVNTVLGGGITTETVTPEPTSAPQPVFVPTPVTQAPTPATEAPTITTITTAPTTRAPTTRKPVTRTPEPTTAEPTPSPTPSSTPEPTPEPVSSSSGSTQTDAPETPVPTSEANASTDTSLSSSADTSFTTDSSSGSFDDSIGSWSSSSSLHSYDLAASQDSGGQTASLGVNGWMVAAIALAAVAVVLVIMGLATRRGRRRDSEDEDSLAPSFQRHLNRDSKANVWVDTDNTRLDTSSTGPFTGDQRREHVNGEYSTSFLTAAQGDMWEDETITAMRIPLEKITRGKLLNRGGYGMVYHGSYRGDPVAIKTLLPEQRKTLRQINAFLSEIKMMAAMDHPRIVRLIGVAWDSLADLCCLSEYMEGGDLRSFLNYVEYQEHRPHGFDYEKSRIALHVAHSLTYLHTLDPQVLHRDLKSKNILLTENREAKITDFGVSRESSDCTMTAGVGTSLWMAPEVMMGERYGSSADIFSFGVVLSELDSHMLPYAETKETDSGRLIPDTALLQLVSVGLLRIEFSSHAPQALIELAHACVDLDPEARPTAGEVLYKLQLIMNVYESATL</sequence>
<dbReference type="InterPro" id="IPR051681">
    <property type="entry name" value="Ser/Thr_Kinases-Pseudokinases"/>
</dbReference>
<dbReference type="GO" id="GO:0005524">
    <property type="term" value="F:ATP binding"/>
    <property type="evidence" value="ECO:0007669"/>
    <property type="project" value="InterPro"/>
</dbReference>
<dbReference type="PROSITE" id="PS00108">
    <property type="entry name" value="PROTEIN_KINASE_ST"/>
    <property type="match status" value="1"/>
</dbReference>
<feature type="transmembrane region" description="Helical" evidence="2">
    <location>
        <begin position="191"/>
        <end position="211"/>
    </location>
</feature>
<evidence type="ECO:0000313" key="4">
    <source>
        <dbReference type="EMBL" id="KAE9049699.1"/>
    </source>
</evidence>
<feature type="compositionally biased region" description="Low complexity" evidence="1">
    <location>
        <begin position="108"/>
        <end position="118"/>
    </location>
</feature>
<dbReference type="SUPFAM" id="SSF56112">
    <property type="entry name" value="Protein kinase-like (PK-like)"/>
    <property type="match status" value="1"/>
</dbReference>
<dbReference type="EMBL" id="QXFV01000112">
    <property type="protein sequence ID" value="KAE9049699.1"/>
    <property type="molecule type" value="Genomic_DNA"/>
</dbReference>
<proteinExistence type="predicted"/>
<protein>
    <recommendedName>
        <fullName evidence="3">Protein kinase domain-containing protein</fullName>
    </recommendedName>
</protein>
<dbReference type="InterPro" id="IPR011009">
    <property type="entry name" value="Kinase-like_dom_sf"/>
</dbReference>
<dbReference type="PANTHER" id="PTHR44329:SF214">
    <property type="entry name" value="PROTEIN KINASE DOMAIN-CONTAINING PROTEIN"/>
    <property type="match status" value="1"/>
</dbReference>
<dbReference type="Proteomes" id="UP000429607">
    <property type="component" value="Unassembled WGS sequence"/>
</dbReference>
<evidence type="ECO:0000313" key="5">
    <source>
        <dbReference type="Proteomes" id="UP000429607"/>
    </source>
</evidence>
<evidence type="ECO:0000259" key="3">
    <source>
        <dbReference type="PROSITE" id="PS50011"/>
    </source>
</evidence>
<feature type="compositionally biased region" description="Pro residues" evidence="1">
    <location>
        <begin position="93"/>
        <end position="107"/>
    </location>
</feature>
<name>A0A6A3NVU3_9STRA</name>
<keyword evidence="2" id="KW-0812">Transmembrane</keyword>
<dbReference type="InterPro" id="IPR000719">
    <property type="entry name" value="Prot_kinase_dom"/>
</dbReference>
<dbReference type="Gene3D" id="3.30.200.20">
    <property type="entry name" value="Phosphorylase Kinase, domain 1"/>
    <property type="match status" value="1"/>
</dbReference>
<reference evidence="4 5" key="1">
    <citation type="submission" date="2018-09" db="EMBL/GenBank/DDBJ databases">
        <title>Genomic investigation of the strawberry pathogen Phytophthora fragariae indicates pathogenicity is determined by transcriptional variation in three key races.</title>
        <authorList>
            <person name="Adams T.M."/>
            <person name="Armitage A.D."/>
            <person name="Sobczyk M.K."/>
            <person name="Bates H.J."/>
            <person name="Dunwell J.M."/>
            <person name="Nellist C.F."/>
            <person name="Harrison R.J."/>
        </authorList>
    </citation>
    <scope>NUCLEOTIDE SEQUENCE [LARGE SCALE GENOMIC DNA]</scope>
    <source>
        <strain evidence="4 5">SCRP249</strain>
    </source>
</reference>
<comment type="caution">
    <text evidence="4">The sequence shown here is derived from an EMBL/GenBank/DDBJ whole genome shotgun (WGS) entry which is preliminary data.</text>
</comment>
<feature type="compositionally biased region" description="Low complexity" evidence="1">
    <location>
        <begin position="132"/>
        <end position="161"/>
    </location>
</feature>
<dbReference type="Pfam" id="PF00069">
    <property type="entry name" value="Pkinase"/>
    <property type="match status" value="1"/>
</dbReference>
<keyword evidence="2" id="KW-0472">Membrane</keyword>
<dbReference type="AlphaFoldDB" id="A0A6A3NVU3"/>
<dbReference type="InterPro" id="IPR008271">
    <property type="entry name" value="Ser/Thr_kinase_AS"/>
</dbReference>
<dbReference type="PROSITE" id="PS50011">
    <property type="entry name" value="PROTEIN_KINASE_DOM"/>
    <property type="match status" value="1"/>
</dbReference>
<keyword evidence="2" id="KW-1133">Transmembrane helix</keyword>
<evidence type="ECO:0000256" key="2">
    <source>
        <dbReference type="SAM" id="Phobius"/>
    </source>
</evidence>
<dbReference type="GO" id="GO:0004674">
    <property type="term" value="F:protein serine/threonine kinase activity"/>
    <property type="evidence" value="ECO:0007669"/>
    <property type="project" value="TreeGrafter"/>
</dbReference>
<accession>A0A6A3NVU3</accession>
<evidence type="ECO:0000256" key="1">
    <source>
        <dbReference type="SAM" id="MobiDB-lite"/>
    </source>
</evidence>
<dbReference type="PANTHER" id="PTHR44329">
    <property type="entry name" value="SERINE/THREONINE-PROTEIN KINASE TNNI3K-RELATED"/>
    <property type="match status" value="1"/>
</dbReference>
<dbReference type="Gene3D" id="1.10.510.10">
    <property type="entry name" value="Transferase(Phosphotransferase) domain 1"/>
    <property type="match status" value="1"/>
</dbReference>
<feature type="region of interest" description="Disordered" evidence="1">
    <location>
        <begin position="52"/>
        <end position="161"/>
    </location>
</feature>
<dbReference type="SMART" id="SM00220">
    <property type="entry name" value="S_TKc"/>
    <property type="match status" value="1"/>
</dbReference>
<feature type="compositionally biased region" description="Low complexity" evidence="1">
    <location>
        <begin position="52"/>
        <end position="92"/>
    </location>
</feature>
<feature type="domain" description="Protein kinase" evidence="3">
    <location>
        <begin position="300"/>
        <end position="569"/>
    </location>
</feature>
<gene>
    <name evidence="4" type="ORF">PR001_g3081</name>
</gene>